<accession>A0A1S2Y8J8</accession>
<dbReference type="STRING" id="3827.A0A1S2Y8J8"/>
<dbReference type="InterPro" id="IPR053249">
    <property type="entry name" value="LFS"/>
</dbReference>
<dbReference type="GeneID" id="101493532"/>
<dbReference type="InterPro" id="IPR023393">
    <property type="entry name" value="START-like_dom_sf"/>
</dbReference>
<dbReference type="OrthoDB" id="1929286at2759"/>
<dbReference type="KEGG" id="cam:101493532"/>
<protein>
    <submittedName>
        <fullName evidence="2">Lachrymatory-factor synthase-like</fullName>
    </submittedName>
</protein>
<name>A0A1S2Y8J8_CICAR</name>
<dbReference type="GO" id="GO:0004864">
    <property type="term" value="F:protein phosphatase inhibitor activity"/>
    <property type="evidence" value="ECO:0007669"/>
    <property type="project" value="UniProtKB-ARBA"/>
</dbReference>
<dbReference type="InterPro" id="IPR019587">
    <property type="entry name" value="Polyketide_cyclase/dehydratase"/>
</dbReference>
<dbReference type="AlphaFoldDB" id="A0A1S2Y8J8"/>
<reference evidence="2" key="2">
    <citation type="submission" date="2025-08" db="UniProtKB">
        <authorList>
            <consortium name="RefSeq"/>
        </authorList>
    </citation>
    <scope>IDENTIFICATION</scope>
    <source>
        <tissue evidence="2">Etiolated seedlings</tissue>
    </source>
</reference>
<sequence length="174" mass="19724">MAKEIKQKKWEGKDTVEIRGVDGEIVWHVLEDFCNLHKWIPIDTCYKIGGIEGQPGLIRYCASAKKGVTKDAEPTIKWFKEKLLKIDPIQRCLSYEIVDNNMGFKNYVAIMKVLPLQINGGDDGKSEGCMIEWSCVCDPIEGWSLQDLNNYIGSFLKSLGNKIQLAYSYSPSKI</sequence>
<reference evidence="1" key="1">
    <citation type="journal article" date="2013" name="Nat. Biotechnol.">
        <title>Draft genome sequence of chickpea (Cicer arietinum) provides a resource for trait improvement.</title>
        <authorList>
            <person name="Varshney R.K."/>
            <person name="Song C."/>
            <person name="Saxena R.K."/>
            <person name="Azam S."/>
            <person name="Yu S."/>
            <person name="Sharpe A.G."/>
            <person name="Cannon S."/>
            <person name="Baek J."/>
            <person name="Rosen B.D."/>
            <person name="Tar'an B."/>
            <person name="Millan T."/>
            <person name="Zhang X."/>
            <person name="Ramsay L.D."/>
            <person name="Iwata A."/>
            <person name="Wang Y."/>
            <person name="Nelson W."/>
            <person name="Farmer A.D."/>
            <person name="Gaur P.M."/>
            <person name="Soderlund C."/>
            <person name="Penmetsa R.V."/>
            <person name="Xu C."/>
            <person name="Bharti A.K."/>
            <person name="He W."/>
            <person name="Winter P."/>
            <person name="Zhao S."/>
            <person name="Hane J.K."/>
            <person name="Carrasquilla-Garcia N."/>
            <person name="Condie J.A."/>
            <person name="Upadhyaya H.D."/>
            <person name="Luo M.C."/>
            <person name="Thudi M."/>
            <person name="Gowda C.L."/>
            <person name="Singh N.P."/>
            <person name="Lichtenzveig J."/>
            <person name="Gali K.K."/>
            <person name="Rubio J."/>
            <person name="Nadarajan N."/>
            <person name="Dolezel J."/>
            <person name="Bansal K.C."/>
            <person name="Xu X."/>
            <person name="Edwards D."/>
            <person name="Zhang G."/>
            <person name="Kahl G."/>
            <person name="Gil J."/>
            <person name="Singh K.B."/>
            <person name="Datta S.K."/>
            <person name="Jackson S.A."/>
            <person name="Wang J."/>
            <person name="Cook D.R."/>
        </authorList>
    </citation>
    <scope>NUCLEOTIDE SEQUENCE [LARGE SCALE GENOMIC DNA]</scope>
    <source>
        <strain evidence="1">cv. CDC Frontier</strain>
    </source>
</reference>
<organism evidence="1 2">
    <name type="scientific">Cicer arietinum</name>
    <name type="common">Chickpea</name>
    <name type="synonym">Garbanzo</name>
    <dbReference type="NCBI Taxonomy" id="3827"/>
    <lineage>
        <taxon>Eukaryota</taxon>
        <taxon>Viridiplantae</taxon>
        <taxon>Streptophyta</taxon>
        <taxon>Embryophyta</taxon>
        <taxon>Tracheophyta</taxon>
        <taxon>Spermatophyta</taxon>
        <taxon>Magnoliopsida</taxon>
        <taxon>eudicotyledons</taxon>
        <taxon>Gunneridae</taxon>
        <taxon>Pentapetalae</taxon>
        <taxon>rosids</taxon>
        <taxon>fabids</taxon>
        <taxon>Fabales</taxon>
        <taxon>Fabaceae</taxon>
        <taxon>Papilionoideae</taxon>
        <taxon>50 kb inversion clade</taxon>
        <taxon>NPAAA clade</taxon>
        <taxon>Hologalegina</taxon>
        <taxon>IRL clade</taxon>
        <taxon>Cicereae</taxon>
        <taxon>Cicer</taxon>
    </lineage>
</organism>
<dbReference type="RefSeq" id="XP_004501142.1">
    <property type="nucleotide sequence ID" value="XM_004501085.3"/>
</dbReference>
<dbReference type="Gene3D" id="3.30.530.20">
    <property type="match status" value="1"/>
</dbReference>
<evidence type="ECO:0000313" key="2">
    <source>
        <dbReference type="RefSeq" id="XP_004501142.1"/>
    </source>
</evidence>
<dbReference type="SUPFAM" id="SSF55961">
    <property type="entry name" value="Bet v1-like"/>
    <property type="match status" value="1"/>
</dbReference>
<dbReference type="PANTHER" id="PTHR33789:SF11">
    <property type="entry name" value="OS05G0202300 PROTEIN"/>
    <property type="match status" value="1"/>
</dbReference>
<proteinExistence type="predicted"/>
<evidence type="ECO:0000313" key="1">
    <source>
        <dbReference type="Proteomes" id="UP000087171"/>
    </source>
</evidence>
<dbReference type="Proteomes" id="UP000087171">
    <property type="component" value="Chromosome Ca5"/>
</dbReference>
<gene>
    <name evidence="2" type="primary">LOC101493532</name>
</gene>
<dbReference type="PaxDb" id="3827-XP_004501142.1"/>
<keyword evidence="1" id="KW-1185">Reference proteome</keyword>
<dbReference type="eggNOG" id="ENOG502S1EM">
    <property type="taxonomic scope" value="Eukaryota"/>
</dbReference>
<dbReference type="Pfam" id="PF10604">
    <property type="entry name" value="Polyketide_cyc2"/>
    <property type="match status" value="1"/>
</dbReference>
<dbReference type="CDD" id="cd07821">
    <property type="entry name" value="PYR_PYL_RCAR_like"/>
    <property type="match status" value="1"/>
</dbReference>
<dbReference type="PANTHER" id="PTHR33789">
    <property type="entry name" value="LACHRYMATORY-FACTOR SYNTHASE"/>
    <property type="match status" value="1"/>
</dbReference>